<protein>
    <recommendedName>
        <fullName evidence="4">DUF3016 domain-containing protein</fullName>
    </recommendedName>
</protein>
<dbReference type="InterPro" id="IPR021557">
    <property type="entry name" value="DUF3016"/>
</dbReference>
<dbReference type="Proteomes" id="UP000199657">
    <property type="component" value="Unassembled WGS sequence"/>
</dbReference>
<dbReference type="OrthoDB" id="195620at2"/>
<evidence type="ECO:0008006" key="4">
    <source>
        <dbReference type="Google" id="ProtNLM"/>
    </source>
</evidence>
<dbReference type="AlphaFoldDB" id="A0A1H8S547"/>
<gene>
    <name evidence="2" type="ORF">SAMN04488052_102496</name>
</gene>
<evidence type="ECO:0000313" key="3">
    <source>
        <dbReference type="Proteomes" id="UP000199657"/>
    </source>
</evidence>
<feature type="chain" id="PRO_5011576934" description="DUF3016 domain-containing protein" evidence="1">
    <location>
        <begin position="28"/>
        <end position="165"/>
    </location>
</feature>
<accession>A0A1H8S547</accession>
<keyword evidence="1" id="KW-0732">Signal</keyword>
<dbReference type="EMBL" id="FOEG01000002">
    <property type="protein sequence ID" value="SEO73722.1"/>
    <property type="molecule type" value="Genomic_DNA"/>
</dbReference>
<organism evidence="2 3">
    <name type="scientific">Aquisalimonas asiatica</name>
    <dbReference type="NCBI Taxonomy" id="406100"/>
    <lineage>
        <taxon>Bacteria</taxon>
        <taxon>Pseudomonadati</taxon>
        <taxon>Pseudomonadota</taxon>
        <taxon>Gammaproteobacteria</taxon>
        <taxon>Chromatiales</taxon>
        <taxon>Ectothiorhodospiraceae</taxon>
        <taxon>Aquisalimonas</taxon>
    </lineage>
</organism>
<keyword evidence="3" id="KW-1185">Reference proteome</keyword>
<reference evidence="2 3" key="1">
    <citation type="submission" date="2016-10" db="EMBL/GenBank/DDBJ databases">
        <authorList>
            <person name="de Groot N.N."/>
        </authorList>
    </citation>
    <scope>NUCLEOTIDE SEQUENCE [LARGE SCALE GENOMIC DNA]</scope>
    <source>
        <strain evidence="2 3">CGMCC 1.6291</strain>
    </source>
</reference>
<dbReference type="Pfam" id="PF11454">
    <property type="entry name" value="DUF3016"/>
    <property type="match status" value="1"/>
</dbReference>
<proteinExistence type="predicted"/>
<evidence type="ECO:0000313" key="2">
    <source>
        <dbReference type="EMBL" id="SEO73722.1"/>
    </source>
</evidence>
<feature type="signal peptide" evidence="1">
    <location>
        <begin position="1"/>
        <end position="27"/>
    </location>
</feature>
<dbReference type="RefSeq" id="WP_091641404.1">
    <property type="nucleotide sequence ID" value="NZ_FOEG01000002.1"/>
</dbReference>
<evidence type="ECO:0000256" key="1">
    <source>
        <dbReference type="SAM" id="SignalP"/>
    </source>
</evidence>
<sequence>MWGRQTCACCVLALGAALGVGAPVAVAQDVGVQFRGDALDPDPGESRKHREQVVDFLAGLIREAATDCIEHDQTLSVTVSGLRLSGREPLHDNPEQTRRASATDWPRMDVEWTLKNAHGHVVASESETLTDREYLERHAIRGSARPLPAEHHMVREWVSRSVCSP</sequence>
<name>A0A1H8S547_9GAMM</name>